<keyword evidence="2" id="KW-1185">Reference proteome</keyword>
<feature type="non-terminal residue" evidence="1">
    <location>
        <position position="121"/>
    </location>
</feature>
<accession>A0A9P6D223</accession>
<reference evidence="1" key="1">
    <citation type="submission" date="2020-11" db="EMBL/GenBank/DDBJ databases">
        <authorList>
            <consortium name="DOE Joint Genome Institute"/>
            <person name="Ahrendt S."/>
            <person name="Riley R."/>
            <person name="Andreopoulos W."/>
            <person name="Labutti K."/>
            <person name="Pangilinan J."/>
            <person name="Ruiz-Duenas F.J."/>
            <person name="Barrasa J.M."/>
            <person name="Sanchez-Garcia M."/>
            <person name="Camarero S."/>
            <person name="Miyauchi S."/>
            <person name="Serrano A."/>
            <person name="Linde D."/>
            <person name="Babiker R."/>
            <person name="Drula E."/>
            <person name="Ayuso-Fernandez I."/>
            <person name="Pacheco R."/>
            <person name="Padilla G."/>
            <person name="Ferreira P."/>
            <person name="Barriuso J."/>
            <person name="Kellner H."/>
            <person name="Castanera R."/>
            <person name="Alfaro M."/>
            <person name="Ramirez L."/>
            <person name="Pisabarro A.G."/>
            <person name="Kuo A."/>
            <person name="Tritt A."/>
            <person name="Lipzen A."/>
            <person name="He G."/>
            <person name="Yan M."/>
            <person name="Ng V."/>
            <person name="Cullen D."/>
            <person name="Martin F."/>
            <person name="Rosso M.-N."/>
            <person name="Henrissat B."/>
            <person name="Hibbett D."/>
            <person name="Martinez A.T."/>
            <person name="Grigoriev I.V."/>
        </authorList>
    </citation>
    <scope>NUCLEOTIDE SEQUENCE</scope>
    <source>
        <strain evidence="1">ATCC 90797</strain>
    </source>
</reference>
<feature type="non-terminal residue" evidence="1">
    <location>
        <position position="1"/>
    </location>
</feature>
<gene>
    <name evidence="1" type="ORF">BDN71DRAFT_1593413</name>
</gene>
<evidence type="ECO:0000313" key="1">
    <source>
        <dbReference type="EMBL" id="KAF9489471.1"/>
    </source>
</evidence>
<dbReference type="EMBL" id="MU154670">
    <property type="protein sequence ID" value="KAF9489471.1"/>
    <property type="molecule type" value="Genomic_DNA"/>
</dbReference>
<dbReference type="Proteomes" id="UP000807025">
    <property type="component" value="Unassembled WGS sequence"/>
</dbReference>
<sequence>WAFELSRSWSHSRTDLRTVTLEPALYQSRHLQNIYLHEFHPASSGFRLLFYPSTLAPEGAAHENENAPTSGHWRSWQLSLTLTRRLRERRKPCVSNLRFGNYAPKLLARCARDPFEREAGR</sequence>
<evidence type="ECO:0000313" key="2">
    <source>
        <dbReference type="Proteomes" id="UP000807025"/>
    </source>
</evidence>
<name>A0A9P6D223_PLEER</name>
<protein>
    <submittedName>
        <fullName evidence="1">Uncharacterized protein</fullName>
    </submittedName>
</protein>
<proteinExistence type="predicted"/>
<organism evidence="1 2">
    <name type="scientific">Pleurotus eryngii</name>
    <name type="common">Boletus of the steppes</name>
    <dbReference type="NCBI Taxonomy" id="5323"/>
    <lineage>
        <taxon>Eukaryota</taxon>
        <taxon>Fungi</taxon>
        <taxon>Dikarya</taxon>
        <taxon>Basidiomycota</taxon>
        <taxon>Agaricomycotina</taxon>
        <taxon>Agaricomycetes</taxon>
        <taxon>Agaricomycetidae</taxon>
        <taxon>Agaricales</taxon>
        <taxon>Pleurotineae</taxon>
        <taxon>Pleurotaceae</taxon>
        <taxon>Pleurotus</taxon>
    </lineage>
</organism>
<comment type="caution">
    <text evidence="1">The sequence shown here is derived from an EMBL/GenBank/DDBJ whole genome shotgun (WGS) entry which is preliminary data.</text>
</comment>
<dbReference type="AlphaFoldDB" id="A0A9P6D223"/>